<keyword evidence="11" id="KW-1185">Reference proteome</keyword>
<dbReference type="Proteomes" id="UP000198983">
    <property type="component" value="Chromosome I"/>
</dbReference>
<dbReference type="EMBL" id="LT629732">
    <property type="protein sequence ID" value="SDT15974.1"/>
    <property type="molecule type" value="Genomic_DNA"/>
</dbReference>
<reference evidence="10 11" key="1">
    <citation type="submission" date="2016-10" db="EMBL/GenBank/DDBJ databases">
        <authorList>
            <person name="de Groot N.N."/>
        </authorList>
    </citation>
    <scope>NUCLEOTIDE SEQUENCE [LARGE SCALE GENOMIC DNA]</scope>
    <source>
        <strain evidence="10 11">DSM 22024</strain>
    </source>
</reference>
<dbReference type="InterPro" id="IPR014216">
    <property type="entry name" value="ABC_transptr_CydD"/>
</dbReference>
<evidence type="ECO:0000256" key="7">
    <source>
        <dbReference type="SAM" id="Phobius"/>
    </source>
</evidence>
<dbReference type="NCBIfam" id="TIGR02857">
    <property type="entry name" value="CydD"/>
    <property type="match status" value="1"/>
</dbReference>
<dbReference type="PANTHER" id="PTHR24221:SF590">
    <property type="entry name" value="COMPONENT LINKED WITH THE ASSEMBLY OF CYTOCHROME' TRANSPORT TRANSMEMBRANE ATP-BINDING PROTEIN ABC TRANSPORTER CYDD-RELATED"/>
    <property type="match status" value="1"/>
</dbReference>
<gene>
    <name evidence="10" type="ORF">SAMN04489717_5274</name>
</gene>
<dbReference type="Pfam" id="PF00664">
    <property type="entry name" value="ABC_membrane"/>
    <property type="match status" value="1"/>
</dbReference>
<evidence type="ECO:0000256" key="4">
    <source>
        <dbReference type="ARBA" id="ARBA00022840"/>
    </source>
</evidence>
<feature type="domain" description="ABC transporter" evidence="8">
    <location>
        <begin position="349"/>
        <end position="577"/>
    </location>
</feature>
<dbReference type="SMART" id="SM00382">
    <property type="entry name" value="AAA"/>
    <property type="match status" value="1"/>
</dbReference>
<dbReference type="PANTHER" id="PTHR24221">
    <property type="entry name" value="ATP-BINDING CASSETTE SUB-FAMILY B"/>
    <property type="match status" value="1"/>
</dbReference>
<dbReference type="CDD" id="cd18584">
    <property type="entry name" value="ABC_6TM_AarD_CydD"/>
    <property type="match status" value="1"/>
</dbReference>
<dbReference type="Gene3D" id="1.20.1560.10">
    <property type="entry name" value="ABC transporter type 1, transmembrane domain"/>
    <property type="match status" value="1"/>
</dbReference>
<feature type="domain" description="ABC transmembrane type-1" evidence="9">
    <location>
        <begin position="27"/>
        <end position="316"/>
    </location>
</feature>
<dbReference type="InterPro" id="IPR036640">
    <property type="entry name" value="ABC1_TM_sf"/>
</dbReference>
<protein>
    <submittedName>
        <fullName evidence="10">ATP-binding cassette, subfamily C, CydD</fullName>
    </submittedName>
</protein>
<dbReference type="RefSeq" id="WP_241827641.1">
    <property type="nucleotide sequence ID" value="NZ_LT629732.1"/>
</dbReference>
<dbReference type="InterPro" id="IPR039421">
    <property type="entry name" value="Type_1_exporter"/>
</dbReference>
<keyword evidence="6 7" id="KW-0472">Membrane</keyword>
<dbReference type="SUPFAM" id="SSF90123">
    <property type="entry name" value="ABC transporter transmembrane region"/>
    <property type="match status" value="1"/>
</dbReference>
<keyword evidence="3" id="KW-0547">Nucleotide-binding</keyword>
<dbReference type="PROSITE" id="PS50929">
    <property type="entry name" value="ABC_TM1F"/>
    <property type="match status" value="1"/>
</dbReference>
<dbReference type="GO" id="GO:0042883">
    <property type="term" value="P:cysteine transport"/>
    <property type="evidence" value="ECO:0007669"/>
    <property type="project" value="InterPro"/>
</dbReference>
<dbReference type="Pfam" id="PF00005">
    <property type="entry name" value="ABC_tran"/>
    <property type="match status" value="1"/>
</dbReference>
<feature type="transmembrane region" description="Helical" evidence="7">
    <location>
        <begin position="253"/>
        <end position="281"/>
    </location>
</feature>
<evidence type="ECO:0000256" key="3">
    <source>
        <dbReference type="ARBA" id="ARBA00022741"/>
    </source>
</evidence>
<comment type="subcellular location">
    <subcellularLocation>
        <location evidence="1">Cell membrane</location>
        <topology evidence="1">Multi-pass membrane protein</topology>
    </subcellularLocation>
</comment>
<feature type="transmembrane region" description="Helical" evidence="7">
    <location>
        <begin position="67"/>
        <end position="87"/>
    </location>
</feature>
<sequence length="577" mass="60049">MSASSTVRPLDPRLLRYARASAVYVGLTAGIGAVTAGLVIAQATLLADVISGVFDGASGGRGGTTQTAGYGWALALLGLVVAARAGLAWGQEVAAQRSSAAVKATLRQRITEHVAELGPSWLGTERRAALTTLVTSGLDALDGYFARYLPQLVLATIVPAAVVVCLFTADPVSAVIVALTLPLIPVFMVLVGLATRARTRRRWRALAVLAHHFADVVAGLPTLKLFGRAKAQARALREVSDEHRRESLATLRIAFLSALVLELLATLSVALVAVGIGLRLVEGELDLRTAVLVLVLAPEAYLPLRMVGTHFHASADGLAAAEEAFRVLETPLPDRGDLSVDPGKVTLTVRDLEVRYPDRDAPALAGLTMTVRPGETVAVAGPSGAGKSTLLAGLLGFVAPVSGQVLADGRDLAGVDPAAWRAGVAWVPQRPYLLAGTVAGNVRIGDPEAGRSQVAALLARAGAADLDADRPVGERGAGLSAGQVRRVALARALARVERRLASGRGCLLLLDEPTAGLDIATEEQVRAELARLRTRGVTTVVVTHRQALLPLADRVVEVPLRPPPTSRPGRPLAGALA</sequence>
<name>A0A1H1Y3E2_9ACTN</name>
<dbReference type="CDD" id="cd03228">
    <property type="entry name" value="ABCC_MRP_Like"/>
    <property type="match status" value="1"/>
</dbReference>
<evidence type="ECO:0000256" key="5">
    <source>
        <dbReference type="ARBA" id="ARBA00022989"/>
    </source>
</evidence>
<accession>A0A1H1Y3E2</accession>
<dbReference type="SUPFAM" id="SSF52540">
    <property type="entry name" value="P-loop containing nucleoside triphosphate hydrolases"/>
    <property type="match status" value="1"/>
</dbReference>
<dbReference type="InterPro" id="IPR003439">
    <property type="entry name" value="ABC_transporter-like_ATP-bd"/>
</dbReference>
<evidence type="ECO:0000313" key="10">
    <source>
        <dbReference type="EMBL" id="SDT15974.1"/>
    </source>
</evidence>
<evidence type="ECO:0000256" key="2">
    <source>
        <dbReference type="ARBA" id="ARBA00022692"/>
    </source>
</evidence>
<evidence type="ECO:0000256" key="1">
    <source>
        <dbReference type="ARBA" id="ARBA00004651"/>
    </source>
</evidence>
<dbReference type="STRING" id="117157.SAMN04489717_5274"/>
<dbReference type="PROSITE" id="PS50893">
    <property type="entry name" value="ABC_TRANSPORTER_2"/>
    <property type="match status" value="1"/>
</dbReference>
<keyword evidence="2 7" id="KW-0812">Transmembrane</keyword>
<keyword evidence="5 7" id="KW-1133">Transmembrane helix</keyword>
<evidence type="ECO:0000259" key="8">
    <source>
        <dbReference type="PROSITE" id="PS50893"/>
    </source>
</evidence>
<evidence type="ECO:0000259" key="9">
    <source>
        <dbReference type="PROSITE" id="PS50929"/>
    </source>
</evidence>
<dbReference type="InterPro" id="IPR027417">
    <property type="entry name" value="P-loop_NTPase"/>
</dbReference>
<dbReference type="GO" id="GO:0140359">
    <property type="term" value="F:ABC-type transporter activity"/>
    <property type="evidence" value="ECO:0007669"/>
    <property type="project" value="InterPro"/>
</dbReference>
<feature type="transmembrane region" description="Helical" evidence="7">
    <location>
        <begin position="21"/>
        <end position="47"/>
    </location>
</feature>
<feature type="transmembrane region" description="Helical" evidence="7">
    <location>
        <begin position="175"/>
        <end position="194"/>
    </location>
</feature>
<dbReference type="Gene3D" id="3.40.50.300">
    <property type="entry name" value="P-loop containing nucleotide triphosphate hydrolases"/>
    <property type="match status" value="1"/>
</dbReference>
<dbReference type="GO" id="GO:0005886">
    <property type="term" value="C:plasma membrane"/>
    <property type="evidence" value="ECO:0007669"/>
    <property type="project" value="UniProtKB-SubCell"/>
</dbReference>
<feature type="transmembrane region" description="Helical" evidence="7">
    <location>
        <begin position="148"/>
        <end position="169"/>
    </location>
</feature>
<dbReference type="InterPro" id="IPR011527">
    <property type="entry name" value="ABC1_TM_dom"/>
</dbReference>
<proteinExistence type="predicted"/>
<evidence type="ECO:0000256" key="6">
    <source>
        <dbReference type="ARBA" id="ARBA00023136"/>
    </source>
</evidence>
<keyword evidence="4 10" id="KW-0067">ATP-binding</keyword>
<evidence type="ECO:0000313" key="11">
    <source>
        <dbReference type="Proteomes" id="UP000198983"/>
    </source>
</evidence>
<dbReference type="InterPro" id="IPR003593">
    <property type="entry name" value="AAA+_ATPase"/>
</dbReference>
<organism evidence="10 11">
    <name type="scientific">Actinopolymorpha singaporensis</name>
    <dbReference type="NCBI Taxonomy" id="117157"/>
    <lineage>
        <taxon>Bacteria</taxon>
        <taxon>Bacillati</taxon>
        <taxon>Actinomycetota</taxon>
        <taxon>Actinomycetes</taxon>
        <taxon>Propionibacteriales</taxon>
        <taxon>Actinopolymorphaceae</taxon>
        <taxon>Actinopolymorpha</taxon>
    </lineage>
</organism>
<dbReference type="GO" id="GO:0016887">
    <property type="term" value="F:ATP hydrolysis activity"/>
    <property type="evidence" value="ECO:0007669"/>
    <property type="project" value="InterPro"/>
</dbReference>
<dbReference type="AlphaFoldDB" id="A0A1H1Y3E2"/>
<dbReference type="GO" id="GO:0005524">
    <property type="term" value="F:ATP binding"/>
    <property type="evidence" value="ECO:0007669"/>
    <property type="project" value="UniProtKB-KW"/>
</dbReference>